<evidence type="ECO:0000259" key="1">
    <source>
        <dbReference type="Pfam" id="PF00497"/>
    </source>
</evidence>
<proteinExistence type="predicted"/>
<feature type="domain" description="Solute-binding protein family 3/N-terminal" evidence="1">
    <location>
        <begin position="38"/>
        <end position="256"/>
    </location>
</feature>
<dbReference type="EMBL" id="CP157355">
    <property type="protein sequence ID" value="XBM01916.1"/>
    <property type="molecule type" value="Genomic_DNA"/>
</dbReference>
<dbReference type="RefSeq" id="WP_348946153.1">
    <property type="nucleotide sequence ID" value="NZ_CP157355.1"/>
</dbReference>
<dbReference type="AlphaFoldDB" id="A0AAU7FE37"/>
<dbReference type="Pfam" id="PF00497">
    <property type="entry name" value="SBP_bac_3"/>
    <property type="match status" value="1"/>
</dbReference>
<dbReference type="PANTHER" id="PTHR38834">
    <property type="entry name" value="PERIPLASMIC SUBSTRATE BINDING PROTEIN FAMILY 3"/>
    <property type="match status" value="1"/>
</dbReference>
<dbReference type="KEGG" id="cmav:ABHF33_06530"/>
<protein>
    <submittedName>
        <fullName evidence="2">Transporter substrate-binding domain-containing protein</fullName>
    </submittedName>
</protein>
<dbReference type="Gene3D" id="3.40.190.10">
    <property type="entry name" value="Periplasmic binding protein-like II"/>
    <property type="match status" value="2"/>
</dbReference>
<sequence length="257" mass="28906">MWTRLQARLRATRVGGLPLILLPLLLANPARAEDLRAYTERFPPFNYQQEGQQASGISYELLMLIANKARLRIKTEFLPWPRAVSKNSADANSILFTTVRTAPRENSYLWVGPVDPCDIALIRLKSRNDIQLGTLADAHQYKVGVPAYGADIEILQRNNFPAEQLEKIPSSGSITRMLYAGRFDLVSGILLSHAYEAKTAGLNPTEMTVAYTLQPGLGCYFAFNPKVRADFYQRFLHAYQALVQDGTLSRLQAKYLR</sequence>
<gene>
    <name evidence="2" type="ORF">ABHF33_06530</name>
</gene>
<reference evidence="2" key="1">
    <citation type="submission" date="2024-05" db="EMBL/GenBank/DDBJ databases">
        <authorList>
            <person name="Yang L."/>
            <person name="Pan L."/>
        </authorList>
    </citation>
    <scope>NUCLEOTIDE SEQUENCE</scope>
    <source>
        <strain evidence="2">FCG-7</strain>
    </source>
</reference>
<accession>A0AAU7FE37</accession>
<dbReference type="InterPro" id="IPR001638">
    <property type="entry name" value="Solute-binding_3/MltF_N"/>
</dbReference>
<evidence type="ECO:0000313" key="2">
    <source>
        <dbReference type="EMBL" id="XBM01916.1"/>
    </source>
</evidence>
<dbReference type="SUPFAM" id="SSF53850">
    <property type="entry name" value="Periplasmic binding protein-like II"/>
    <property type="match status" value="1"/>
</dbReference>
<organism evidence="2">
    <name type="scientific">Chitinibacter mangrovi</name>
    <dbReference type="NCBI Taxonomy" id="3153927"/>
    <lineage>
        <taxon>Bacteria</taxon>
        <taxon>Pseudomonadati</taxon>
        <taxon>Pseudomonadota</taxon>
        <taxon>Betaproteobacteria</taxon>
        <taxon>Neisseriales</taxon>
        <taxon>Chitinibacteraceae</taxon>
        <taxon>Chitinibacter</taxon>
    </lineage>
</organism>
<dbReference type="PANTHER" id="PTHR38834:SF3">
    <property type="entry name" value="SOLUTE-BINDING PROTEIN FAMILY 3_N-TERMINAL DOMAIN-CONTAINING PROTEIN"/>
    <property type="match status" value="1"/>
</dbReference>
<name>A0AAU7FE37_9NEIS</name>